<dbReference type="Pfam" id="PF13197">
    <property type="entry name" value="DUF4013"/>
    <property type="match status" value="1"/>
</dbReference>
<evidence type="ECO:0000256" key="1">
    <source>
        <dbReference type="SAM" id="Phobius"/>
    </source>
</evidence>
<feature type="transmembrane region" description="Helical" evidence="1">
    <location>
        <begin position="72"/>
        <end position="99"/>
    </location>
</feature>
<dbReference type="Proteomes" id="UP001596201">
    <property type="component" value="Unassembled WGS sequence"/>
</dbReference>
<dbReference type="InterPro" id="IPR025098">
    <property type="entry name" value="DUF4013"/>
</dbReference>
<feature type="transmembrane region" description="Helical" evidence="1">
    <location>
        <begin position="192"/>
        <end position="213"/>
    </location>
</feature>
<keyword evidence="3" id="KW-1185">Reference proteome</keyword>
<proteinExistence type="predicted"/>
<dbReference type="AlphaFoldDB" id="A0ABD5R9Z3"/>
<feature type="transmembrane region" description="Helical" evidence="1">
    <location>
        <begin position="105"/>
        <end position="131"/>
    </location>
</feature>
<protein>
    <submittedName>
        <fullName evidence="2">DUF4013 domain-containing protein</fullName>
    </submittedName>
</protein>
<keyword evidence="1" id="KW-0812">Transmembrane</keyword>
<accession>A0ABD5R9Z3</accession>
<dbReference type="RefSeq" id="WP_227227838.1">
    <property type="nucleotide sequence ID" value="NZ_JAJCVJ010000001.1"/>
</dbReference>
<keyword evidence="1" id="KW-0472">Membrane</keyword>
<feature type="transmembrane region" description="Helical" evidence="1">
    <location>
        <begin position="20"/>
        <end position="42"/>
    </location>
</feature>
<keyword evidence="1" id="KW-1133">Transmembrane helix</keyword>
<evidence type="ECO:0000313" key="2">
    <source>
        <dbReference type="EMBL" id="MFC5366826.1"/>
    </source>
</evidence>
<gene>
    <name evidence="2" type="ORF">ACFPJ5_07725</name>
</gene>
<name>A0ABD5R9Z3_9EURY</name>
<reference evidence="2 3" key="1">
    <citation type="journal article" date="2019" name="Int. J. Syst. Evol. Microbiol.">
        <title>The Global Catalogue of Microorganisms (GCM) 10K type strain sequencing project: providing services to taxonomists for standard genome sequencing and annotation.</title>
        <authorList>
            <consortium name="The Broad Institute Genomics Platform"/>
            <consortium name="The Broad Institute Genome Sequencing Center for Infectious Disease"/>
            <person name="Wu L."/>
            <person name="Ma J."/>
        </authorList>
    </citation>
    <scope>NUCLEOTIDE SEQUENCE [LARGE SCALE GENOMIC DNA]</scope>
    <source>
        <strain evidence="2 3">CGMCC 1.12237</strain>
    </source>
</reference>
<sequence length="238" mass="25393">MISESLNYLRNSDDAVKTVVIGGVLGFLSFLLIPTFLVLGYLMRVIRTSGAGDEQAPVFDDWGEMGIEGVKAFVVTFAWSLIPVAIASVLVFFGVLGVASNNSGLGAVGFLLLLVSALVTVVLSLALAYVLPAVLANFAHEGTIGAGFDFGTIRQVVTDREYARGWVYAFAVILGVAVVVGVINVIPLLGQLITFVLGPFAFFYASVAAYYIIGKTFAEVQTLDLREDNEMPDEQPVV</sequence>
<dbReference type="EMBL" id="JBHSKX010000001">
    <property type="protein sequence ID" value="MFC5366826.1"/>
    <property type="molecule type" value="Genomic_DNA"/>
</dbReference>
<feature type="transmembrane region" description="Helical" evidence="1">
    <location>
        <begin position="166"/>
        <end position="186"/>
    </location>
</feature>
<comment type="caution">
    <text evidence="2">The sequence shown here is derived from an EMBL/GenBank/DDBJ whole genome shotgun (WGS) entry which is preliminary data.</text>
</comment>
<evidence type="ECO:0000313" key="3">
    <source>
        <dbReference type="Proteomes" id="UP001596201"/>
    </source>
</evidence>
<organism evidence="2 3">
    <name type="scientific">Salinirubrum litoreum</name>
    <dbReference type="NCBI Taxonomy" id="1126234"/>
    <lineage>
        <taxon>Archaea</taxon>
        <taxon>Methanobacteriati</taxon>
        <taxon>Methanobacteriota</taxon>
        <taxon>Stenosarchaea group</taxon>
        <taxon>Halobacteria</taxon>
        <taxon>Halobacteriales</taxon>
        <taxon>Haloferacaceae</taxon>
        <taxon>Salinirubrum</taxon>
    </lineage>
</organism>